<proteinExistence type="inferred from homology"/>
<feature type="transmembrane region" description="Helical" evidence="7">
    <location>
        <begin position="12"/>
        <end position="35"/>
    </location>
</feature>
<dbReference type="GeneID" id="7442457"/>
<evidence type="ECO:0000256" key="1">
    <source>
        <dbReference type="ARBA" id="ARBA00004141"/>
    </source>
</evidence>
<sequence length="401" mass="42224">MNIDLQFTQSQYGLLASTAFTILFALSSLLAGSLADRYNRKVLTLASCTVWTMATLAQSAAQSYEQVLIARVIMGGACAFAVPAAYTLIADKISKDKSALANSIYGSGVYLGGALASLSLLLDESLGWRYAMAVIGAFGGVSVAVSGILLPGDGDRNVQNNAKSGGANDGGSDEPSIIENAMQILSIPRVRYLFLASFLRFSSGLMIGVWAAPYYKQAFPDNASEYAVVNAFIVGAMGMSSGILGGYVADWLAVWVKDRKEEISATSSGTMSAVNEFFDEQTIRLLLPILAMFWLAVEYLVAECWFGPTIAVLQSTVGSSKTGTAQGMFVLTGAVGNTAPTLLGWIYGNQVAELPSSTTSSEVLADLLGWGVCAGYLLSSVFFAMSVGASGVTLDAKNKER</sequence>
<dbReference type="InterPro" id="IPR036259">
    <property type="entry name" value="MFS_trans_sf"/>
</dbReference>
<accession>B8BWV7</accession>
<dbReference type="InterPro" id="IPR011701">
    <property type="entry name" value="MFS"/>
</dbReference>
<dbReference type="RefSeq" id="XP_002288163.1">
    <property type="nucleotide sequence ID" value="XM_002288127.1"/>
</dbReference>
<gene>
    <name evidence="9" type="ORF">THAPSDRAFT_261640</name>
</gene>
<feature type="transmembrane region" description="Helical" evidence="7">
    <location>
        <begin position="100"/>
        <end position="122"/>
    </location>
</feature>
<dbReference type="AlphaFoldDB" id="B8BWV7"/>
<dbReference type="OMA" id="FGSVYFE"/>
<comment type="similarity">
    <text evidence="6">Belongs to the major facilitator superfamily. Spinster (TC 2.A.1.49) family.</text>
</comment>
<feature type="transmembrane region" description="Helical" evidence="7">
    <location>
        <begin position="227"/>
        <end position="249"/>
    </location>
</feature>
<dbReference type="GO" id="GO:0016020">
    <property type="term" value="C:membrane"/>
    <property type="evidence" value="ECO:0000318"/>
    <property type="project" value="GO_Central"/>
</dbReference>
<keyword evidence="5 7" id="KW-0472">Membrane</keyword>
<dbReference type="InterPro" id="IPR044770">
    <property type="entry name" value="MFS_spinster-like"/>
</dbReference>
<evidence type="ECO:0000313" key="10">
    <source>
        <dbReference type="Proteomes" id="UP000001449"/>
    </source>
</evidence>
<evidence type="ECO:0000313" key="9">
    <source>
        <dbReference type="EMBL" id="EED93599.1"/>
    </source>
</evidence>
<dbReference type="SUPFAM" id="SSF103473">
    <property type="entry name" value="MFS general substrate transporter"/>
    <property type="match status" value="1"/>
</dbReference>
<dbReference type="Proteomes" id="UP000001449">
    <property type="component" value="Chromosome 3"/>
</dbReference>
<dbReference type="InParanoid" id="B8BWV7"/>
<dbReference type="eggNOG" id="KOG1330">
    <property type="taxonomic scope" value="Eukaryota"/>
</dbReference>
<keyword evidence="10" id="KW-1185">Reference proteome</keyword>
<dbReference type="PaxDb" id="35128-Thaps261640"/>
<feature type="transmembrane region" description="Helical" evidence="7">
    <location>
        <begin position="192"/>
        <end position="215"/>
    </location>
</feature>
<dbReference type="KEGG" id="tps:THAPSDRAFT_261640"/>
<feature type="transmembrane region" description="Helical" evidence="7">
    <location>
        <begin position="67"/>
        <end position="88"/>
    </location>
</feature>
<evidence type="ECO:0000259" key="8">
    <source>
        <dbReference type="PROSITE" id="PS50850"/>
    </source>
</evidence>
<evidence type="ECO:0000256" key="4">
    <source>
        <dbReference type="ARBA" id="ARBA00022989"/>
    </source>
</evidence>
<reference evidence="9 10" key="1">
    <citation type="journal article" date="2004" name="Science">
        <title>The genome of the diatom Thalassiosira pseudonana: ecology, evolution, and metabolism.</title>
        <authorList>
            <person name="Armbrust E.V."/>
            <person name="Berges J.A."/>
            <person name="Bowler C."/>
            <person name="Green B.R."/>
            <person name="Martinez D."/>
            <person name="Putnam N.H."/>
            <person name="Zhou S."/>
            <person name="Allen A.E."/>
            <person name="Apt K.E."/>
            <person name="Bechner M."/>
            <person name="Brzezinski M.A."/>
            <person name="Chaal B.K."/>
            <person name="Chiovitti A."/>
            <person name="Davis A.K."/>
            <person name="Demarest M.S."/>
            <person name="Detter J.C."/>
            <person name="Glavina T."/>
            <person name="Goodstein D."/>
            <person name="Hadi M.Z."/>
            <person name="Hellsten U."/>
            <person name="Hildebrand M."/>
            <person name="Jenkins B.D."/>
            <person name="Jurka J."/>
            <person name="Kapitonov V.V."/>
            <person name="Kroger N."/>
            <person name="Lau W.W."/>
            <person name="Lane T.W."/>
            <person name="Larimer F.W."/>
            <person name="Lippmeier J.C."/>
            <person name="Lucas S."/>
            <person name="Medina M."/>
            <person name="Montsant A."/>
            <person name="Obornik M."/>
            <person name="Parker M.S."/>
            <person name="Palenik B."/>
            <person name="Pazour G.J."/>
            <person name="Richardson P.M."/>
            <person name="Rynearson T.A."/>
            <person name="Saito M.A."/>
            <person name="Schwartz D.C."/>
            <person name="Thamatrakoln K."/>
            <person name="Valentin K."/>
            <person name="Vardi A."/>
            <person name="Wilkerson F.P."/>
            <person name="Rokhsar D.S."/>
        </authorList>
    </citation>
    <scope>NUCLEOTIDE SEQUENCE [LARGE SCALE GENOMIC DNA]</scope>
    <source>
        <strain evidence="9 10">CCMP1335</strain>
    </source>
</reference>
<name>B8BWV7_THAPS</name>
<feature type="domain" description="Major facilitator superfamily (MFS) profile" evidence="8">
    <location>
        <begin position="1"/>
        <end position="398"/>
    </location>
</feature>
<feature type="transmembrane region" description="Helical" evidence="7">
    <location>
        <begin position="367"/>
        <end position="394"/>
    </location>
</feature>
<dbReference type="Gene3D" id="1.20.1250.20">
    <property type="entry name" value="MFS general substrate transporter like domains"/>
    <property type="match status" value="1"/>
</dbReference>
<dbReference type="InterPro" id="IPR020846">
    <property type="entry name" value="MFS_dom"/>
</dbReference>
<dbReference type="EMBL" id="CM000640">
    <property type="protein sequence ID" value="EED93599.1"/>
    <property type="molecule type" value="Genomic_DNA"/>
</dbReference>
<dbReference type="HOGENOM" id="CLU_036865_0_0_1"/>
<evidence type="ECO:0000256" key="3">
    <source>
        <dbReference type="ARBA" id="ARBA00022692"/>
    </source>
</evidence>
<protein>
    <recommendedName>
        <fullName evidence="8">Major facilitator superfamily (MFS) profile domain-containing protein</fullName>
    </recommendedName>
</protein>
<feature type="transmembrane region" description="Helical" evidence="7">
    <location>
        <begin position="128"/>
        <end position="150"/>
    </location>
</feature>
<keyword evidence="4 7" id="KW-1133">Transmembrane helix</keyword>
<evidence type="ECO:0000256" key="2">
    <source>
        <dbReference type="ARBA" id="ARBA00022448"/>
    </source>
</evidence>
<organism evidence="9 10">
    <name type="scientific">Thalassiosira pseudonana</name>
    <name type="common">Marine diatom</name>
    <name type="synonym">Cyclotella nana</name>
    <dbReference type="NCBI Taxonomy" id="35128"/>
    <lineage>
        <taxon>Eukaryota</taxon>
        <taxon>Sar</taxon>
        <taxon>Stramenopiles</taxon>
        <taxon>Ochrophyta</taxon>
        <taxon>Bacillariophyta</taxon>
        <taxon>Coscinodiscophyceae</taxon>
        <taxon>Thalassiosirophycidae</taxon>
        <taxon>Thalassiosirales</taxon>
        <taxon>Thalassiosiraceae</taxon>
        <taxon>Thalassiosira</taxon>
    </lineage>
</organism>
<feature type="non-terminal residue" evidence="9">
    <location>
        <position position="401"/>
    </location>
</feature>
<keyword evidence="2" id="KW-0813">Transport</keyword>
<evidence type="ECO:0000256" key="7">
    <source>
        <dbReference type="SAM" id="Phobius"/>
    </source>
</evidence>
<dbReference type="PANTHER" id="PTHR23505">
    <property type="entry name" value="SPINSTER"/>
    <property type="match status" value="1"/>
</dbReference>
<dbReference type="PANTHER" id="PTHR23505:SF52">
    <property type="entry name" value="MAJOR FACILITATOR SUPERFAMILY PROTEIN"/>
    <property type="match status" value="1"/>
</dbReference>
<feature type="transmembrane region" description="Helical" evidence="7">
    <location>
        <begin position="328"/>
        <end position="347"/>
    </location>
</feature>
<dbReference type="PROSITE" id="PS50850">
    <property type="entry name" value="MFS"/>
    <property type="match status" value="1"/>
</dbReference>
<keyword evidence="3 7" id="KW-0812">Transmembrane</keyword>
<dbReference type="GO" id="GO:0022857">
    <property type="term" value="F:transmembrane transporter activity"/>
    <property type="evidence" value="ECO:0000318"/>
    <property type="project" value="GO_Central"/>
</dbReference>
<comment type="subcellular location">
    <subcellularLocation>
        <location evidence="1">Membrane</location>
        <topology evidence="1">Multi-pass membrane protein</topology>
    </subcellularLocation>
</comment>
<reference evidence="9 10" key="2">
    <citation type="journal article" date="2008" name="Nature">
        <title>The Phaeodactylum genome reveals the evolutionary history of diatom genomes.</title>
        <authorList>
            <person name="Bowler C."/>
            <person name="Allen A.E."/>
            <person name="Badger J.H."/>
            <person name="Grimwood J."/>
            <person name="Jabbari K."/>
            <person name="Kuo A."/>
            <person name="Maheswari U."/>
            <person name="Martens C."/>
            <person name="Maumus F."/>
            <person name="Otillar R.P."/>
            <person name="Rayko E."/>
            <person name="Salamov A."/>
            <person name="Vandepoele K."/>
            <person name="Beszteri B."/>
            <person name="Gruber A."/>
            <person name="Heijde M."/>
            <person name="Katinka M."/>
            <person name="Mock T."/>
            <person name="Valentin K."/>
            <person name="Verret F."/>
            <person name="Berges J.A."/>
            <person name="Brownlee C."/>
            <person name="Cadoret J.P."/>
            <person name="Chiovitti A."/>
            <person name="Choi C.J."/>
            <person name="Coesel S."/>
            <person name="De Martino A."/>
            <person name="Detter J.C."/>
            <person name="Durkin C."/>
            <person name="Falciatore A."/>
            <person name="Fournet J."/>
            <person name="Haruta M."/>
            <person name="Huysman M.J."/>
            <person name="Jenkins B.D."/>
            <person name="Jiroutova K."/>
            <person name="Jorgensen R.E."/>
            <person name="Joubert Y."/>
            <person name="Kaplan A."/>
            <person name="Kroger N."/>
            <person name="Kroth P.G."/>
            <person name="La Roche J."/>
            <person name="Lindquist E."/>
            <person name="Lommer M."/>
            <person name="Martin-Jezequel V."/>
            <person name="Lopez P.J."/>
            <person name="Lucas S."/>
            <person name="Mangogna M."/>
            <person name="McGinnis K."/>
            <person name="Medlin L.K."/>
            <person name="Montsant A."/>
            <person name="Oudot-Le Secq M.P."/>
            <person name="Napoli C."/>
            <person name="Obornik M."/>
            <person name="Parker M.S."/>
            <person name="Petit J.L."/>
            <person name="Porcel B.M."/>
            <person name="Poulsen N."/>
            <person name="Robison M."/>
            <person name="Rychlewski L."/>
            <person name="Rynearson T.A."/>
            <person name="Schmutz J."/>
            <person name="Shapiro H."/>
            <person name="Siaut M."/>
            <person name="Stanley M."/>
            <person name="Sussman M.R."/>
            <person name="Taylor A.R."/>
            <person name="Vardi A."/>
            <person name="von Dassow P."/>
            <person name="Vyverman W."/>
            <person name="Willis A."/>
            <person name="Wyrwicz L.S."/>
            <person name="Rokhsar D.S."/>
            <person name="Weissenbach J."/>
            <person name="Armbrust E.V."/>
            <person name="Green B.R."/>
            <person name="Van de Peer Y."/>
            <person name="Grigoriev I.V."/>
        </authorList>
    </citation>
    <scope>NUCLEOTIDE SEQUENCE [LARGE SCALE GENOMIC DNA]</scope>
    <source>
        <strain evidence="9 10">CCMP1335</strain>
    </source>
</reference>
<dbReference type="Pfam" id="PF07690">
    <property type="entry name" value="MFS_1"/>
    <property type="match status" value="1"/>
</dbReference>
<evidence type="ECO:0000256" key="6">
    <source>
        <dbReference type="ARBA" id="ARBA00024338"/>
    </source>
</evidence>
<evidence type="ECO:0000256" key="5">
    <source>
        <dbReference type="ARBA" id="ARBA00023136"/>
    </source>
</evidence>